<dbReference type="PROSITE" id="PS51257">
    <property type="entry name" value="PROKAR_LIPOPROTEIN"/>
    <property type="match status" value="1"/>
</dbReference>
<dbReference type="RefSeq" id="WP_332863508.1">
    <property type="nucleotide sequence ID" value="NZ_JBAFSM010000003.1"/>
</dbReference>
<sequence>MRGFFAVSIVFLTLALAGCESQDVSDRREVRRHFNLPEETALLEYDGYPGMVGFGQREGLRIRAVFQLSDTQVENIVKEGDRDGWRKLPVPPEVLAKLPFDNAKNGIPISAKSGYFLCKTVGSDVLTAGENQTSLCENATGTLHCSELMSPEEAKKSDKCRYKFNDQILGVLDLRDKKLYTSIGSIY</sequence>
<gene>
    <name evidence="1" type="ORF">V0288_02910</name>
</gene>
<protein>
    <submittedName>
        <fullName evidence="1">Uncharacterized protein</fullName>
    </submittedName>
</protein>
<dbReference type="EMBL" id="JBAFSM010000003">
    <property type="protein sequence ID" value="MEG3436058.1"/>
    <property type="molecule type" value="Genomic_DNA"/>
</dbReference>
<comment type="caution">
    <text evidence="1">The sequence shown here is derived from an EMBL/GenBank/DDBJ whole genome shotgun (WGS) entry which is preliminary data.</text>
</comment>
<dbReference type="AlphaFoldDB" id="A0AAW9QRX9"/>
<evidence type="ECO:0000313" key="1">
    <source>
        <dbReference type="EMBL" id="MEG3436058.1"/>
    </source>
</evidence>
<dbReference type="Proteomes" id="UP001328733">
    <property type="component" value="Unassembled WGS sequence"/>
</dbReference>
<keyword evidence="2" id="KW-1185">Reference proteome</keyword>
<evidence type="ECO:0000313" key="2">
    <source>
        <dbReference type="Proteomes" id="UP001328733"/>
    </source>
</evidence>
<organism evidence="1 2">
    <name type="scientific">Pannus brasiliensis CCIBt3594</name>
    <dbReference type="NCBI Taxonomy" id="1427578"/>
    <lineage>
        <taxon>Bacteria</taxon>
        <taxon>Bacillati</taxon>
        <taxon>Cyanobacteriota</taxon>
        <taxon>Cyanophyceae</taxon>
        <taxon>Oscillatoriophycideae</taxon>
        <taxon>Chroococcales</taxon>
        <taxon>Microcystaceae</taxon>
        <taxon>Pannus</taxon>
    </lineage>
</organism>
<proteinExistence type="predicted"/>
<reference evidence="1 2" key="1">
    <citation type="submission" date="2024-01" db="EMBL/GenBank/DDBJ databases">
        <title>Genomic insights into the taxonomy and metabolism of the cyanobacterium Pannus brasiliensis CCIBt3594.</title>
        <authorList>
            <person name="Machado M."/>
            <person name="Botero N.B."/>
            <person name="Andreote A.P.D."/>
            <person name="Feitosa A.M.T."/>
            <person name="Popin R."/>
            <person name="Sivonen K."/>
            <person name="Fiore M.F."/>
        </authorList>
    </citation>
    <scope>NUCLEOTIDE SEQUENCE [LARGE SCALE GENOMIC DNA]</scope>
    <source>
        <strain evidence="1 2">CCIBt3594</strain>
    </source>
</reference>
<accession>A0AAW9QRX9</accession>
<name>A0AAW9QRX9_9CHRO</name>